<proteinExistence type="predicted"/>
<evidence type="ECO:0000313" key="3">
    <source>
        <dbReference type="EMBL" id="KDN13755.1"/>
    </source>
</evidence>
<evidence type="ECO:0000256" key="1">
    <source>
        <dbReference type="SAM" id="Coils"/>
    </source>
</evidence>
<dbReference type="InterPro" id="IPR025157">
    <property type="entry name" value="Hemagglutinin_rpt"/>
</dbReference>
<feature type="compositionally biased region" description="Low complexity" evidence="2">
    <location>
        <begin position="19"/>
        <end position="28"/>
    </location>
</feature>
<sequence length="1004" mass="106995">MGSGGIGFTIGSQKESDDTTSQSLIHSGSSIGSLSGNTNIIAGNHYSQTGSSVSSPKGDINIIAKQIDISAAEDQHKRDNIHTFEKSGLTVAVNVPVINAIQAADTAIKRVGKSKNDRVNAMAAFNAGMDSYKAAQAVTDIGKDPKNPANVSVSITVGQQKSRSESHSVDNVASASNIHAGGQVNLLATGAGQDSNINIIGSDISGNQGTHLQADNQINLLAAEQSHSERSKNKSSGWNAGVAINYGSGGASFGVTAGANRGKGHANGDETSYRNSHIGSLSGNTSLISGGATNIKGAQVTGKGVSIDAAELNIESLQDTAKYNSKQENISGQVTVGYGASGSVNYSKSKIKADYAGVTEQSGIIAGDNGYQIKVKGNTDLKGAIITSTQAAEAAGKNQLITGSLTSSDIKNHSDYKGSSVGIGVGGSISGSSLGQSQPSKDHGINLANQGGTGVNKSLGFGRDSGHDSSTTHSGINTHNIIITDETAQQQKTGKNAAQTIAGIHTEITSDNYADKAGYLANNFDKDKVQEELDLQREVSQEFDQNRQELKKELLQQARKKYEEAEEERRKNGGLRTEKSIELEKEGRRMEQNIAYLDTALGILWAGDIGTAALETAALHADYAKNAARHITAGKVYKVTCSGAEAQYFCKDINNVNDAIEASDASKLTKEENKNAPFEGTAIEIYDYNEIMDGKSVLISNPGIYNNEEAAFRNAVKQNPEAAAKGNLYVVVNNPTVEVIPGLGEVGFYAFYDKLNEWFGGRLPLTNAEKTNAILKQLAKQTGTEIIGNNHSRGSMTDKVSSAYLQNKEGETGIPISRTKYLGPAAHIRGEYEILQKNGYIDEDNINSTLFLANHNTDFVGGIVGLNPVTAGECVGNPLGSCYSHSSYNGHYYLDEYLKDPDGKEYIDKNTGKKIPNPEFGKINDTVVKPQEDQNGRNINPTLARAVVIDADGYINLVDRQGKMTTLDKWTHKPIRTTQIPIHEVNGKRYFNFEGKRYHADPPR</sequence>
<keyword evidence="1" id="KW-0175">Coiled coil</keyword>
<dbReference type="Proteomes" id="UP000027170">
    <property type="component" value="Unassembled WGS sequence"/>
</dbReference>
<dbReference type="EMBL" id="JFZV01000029">
    <property type="protein sequence ID" value="KDN13755.1"/>
    <property type="molecule type" value="Genomic_DNA"/>
</dbReference>
<organism evidence="3 4">
    <name type="scientific">Snodgrassella communis</name>
    <dbReference type="NCBI Taxonomy" id="2946699"/>
    <lineage>
        <taxon>Bacteria</taxon>
        <taxon>Pseudomonadati</taxon>
        <taxon>Pseudomonadota</taxon>
        <taxon>Betaproteobacteria</taxon>
        <taxon>Neisseriales</taxon>
        <taxon>Neisseriaceae</taxon>
        <taxon>Snodgrassella</taxon>
    </lineage>
</organism>
<feature type="coiled-coil region" evidence="1">
    <location>
        <begin position="533"/>
        <end position="575"/>
    </location>
</feature>
<reference evidence="3 4" key="1">
    <citation type="submission" date="2014-03" db="EMBL/GenBank/DDBJ databases">
        <title>The genomes of two eusocial bee gut symbionts.</title>
        <authorList>
            <person name="Kwong W.K."/>
            <person name="Engel P."/>
            <person name="Koch H."/>
            <person name="Moran N.A."/>
        </authorList>
    </citation>
    <scope>NUCLEOTIDE SEQUENCE [LARGE SCALE GENOMIC DNA]</scope>
    <source>
        <strain evidence="4">wkB29</strain>
    </source>
</reference>
<feature type="region of interest" description="Disordered" evidence="2">
    <location>
        <begin position="1"/>
        <end position="28"/>
    </location>
</feature>
<name>A0A836MNV9_9NEIS</name>
<evidence type="ECO:0000313" key="4">
    <source>
        <dbReference type="Proteomes" id="UP000027170"/>
    </source>
</evidence>
<dbReference type="Pfam" id="PF13332">
    <property type="entry name" value="Fil_haemagg_2"/>
    <property type="match status" value="1"/>
</dbReference>
<dbReference type="GO" id="GO:0003824">
    <property type="term" value="F:catalytic activity"/>
    <property type="evidence" value="ECO:0007669"/>
    <property type="project" value="UniProtKB-ARBA"/>
</dbReference>
<keyword evidence="4" id="KW-1185">Reference proteome</keyword>
<comment type="caution">
    <text evidence="3">The sequence shown here is derived from an EMBL/GenBank/DDBJ whole genome shotgun (WGS) entry which is preliminary data.</text>
</comment>
<evidence type="ECO:0000256" key="2">
    <source>
        <dbReference type="SAM" id="MobiDB-lite"/>
    </source>
</evidence>
<accession>A0A836MNV9</accession>
<gene>
    <name evidence="3" type="ORF">SALWKB29_2211</name>
</gene>
<dbReference type="AlphaFoldDB" id="A0A836MNV9"/>
<protein>
    <submittedName>
        <fullName evidence="3">Hemagglutinin/hemolysin-related protein</fullName>
    </submittedName>
</protein>